<evidence type="ECO:0000256" key="4">
    <source>
        <dbReference type="PROSITE-ProRule" id="PRU00285"/>
    </source>
</evidence>
<dbReference type="GO" id="GO:0006952">
    <property type="term" value="P:defense response"/>
    <property type="evidence" value="ECO:0007669"/>
    <property type="project" value="UniProtKB-KW"/>
</dbReference>
<dbReference type="PROSITE" id="PS01031">
    <property type="entry name" value="SHSP"/>
    <property type="match status" value="1"/>
</dbReference>
<dbReference type="EMBL" id="JACGCM010002779">
    <property type="protein sequence ID" value="KAF6135773.1"/>
    <property type="molecule type" value="Genomic_DNA"/>
</dbReference>
<dbReference type="SUPFAM" id="SSF49764">
    <property type="entry name" value="HSP20-like chaperones"/>
    <property type="match status" value="1"/>
</dbReference>
<evidence type="ECO:0000313" key="9">
    <source>
        <dbReference type="EMBL" id="KAF6135773.1"/>
    </source>
</evidence>
<evidence type="ECO:0000256" key="3">
    <source>
        <dbReference type="ARBA" id="ARBA00022821"/>
    </source>
</evidence>
<keyword evidence="10" id="KW-1185">Reference proteome</keyword>
<feature type="compositionally biased region" description="Basic and acidic residues" evidence="6">
    <location>
        <begin position="127"/>
        <end position="137"/>
    </location>
</feature>
<dbReference type="InterPro" id="IPR002068">
    <property type="entry name" value="A-crystallin/Hsp20_dom"/>
</dbReference>
<evidence type="ECO:0000259" key="8">
    <source>
        <dbReference type="PROSITE" id="PS01031"/>
    </source>
</evidence>
<dbReference type="PANTHER" id="PTHR43670:SF114">
    <property type="entry name" value="OS05G0592000 PROTEIN"/>
    <property type="match status" value="1"/>
</dbReference>
<comment type="subcellular location">
    <subcellularLocation>
        <location evidence="1">Cell membrane</location>
        <topology evidence="1">Single-pass membrane protein</topology>
    </subcellularLocation>
</comment>
<proteinExistence type="inferred from homology"/>
<keyword evidence="2" id="KW-1003">Cell membrane</keyword>
<dbReference type="Pfam" id="PF00011">
    <property type="entry name" value="HSP20"/>
    <property type="match status" value="1"/>
</dbReference>
<feature type="transmembrane region" description="Helical" evidence="7">
    <location>
        <begin position="185"/>
        <end position="205"/>
    </location>
</feature>
<feature type="region of interest" description="Disordered" evidence="6">
    <location>
        <begin position="107"/>
        <end position="143"/>
    </location>
</feature>
<dbReference type="Proteomes" id="UP000541444">
    <property type="component" value="Unassembled WGS sequence"/>
</dbReference>
<dbReference type="OrthoDB" id="1431247at2759"/>
<protein>
    <recommendedName>
        <fullName evidence="8">SHSP domain-containing protein</fullName>
    </recommendedName>
</protein>
<dbReference type="Gene3D" id="2.60.40.790">
    <property type="match status" value="1"/>
</dbReference>
<dbReference type="GO" id="GO:0034605">
    <property type="term" value="P:cellular response to heat"/>
    <property type="evidence" value="ECO:0007669"/>
    <property type="project" value="TreeGrafter"/>
</dbReference>
<evidence type="ECO:0000256" key="7">
    <source>
        <dbReference type="SAM" id="Phobius"/>
    </source>
</evidence>
<keyword evidence="7" id="KW-1133">Transmembrane helix</keyword>
<dbReference type="CDD" id="cd06464">
    <property type="entry name" value="ACD_sHsps-like"/>
    <property type="match status" value="1"/>
</dbReference>
<dbReference type="GO" id="GO:0005886">
    <property type="term" value="C:plasma membrane"/>
    <property type="evidence" value="ECO:0007669"/>
    <property type="project" value="UniProtKB-SubCell"/>
</dbReference>
<reference evidence="9 10" key="1">
    <citation type="journal article" date="2020" name="IScience">
        <title>Genome Sequencing of the Endangered Kingdonia uniflora (Circaeasteraceae, Ranunculales) Reveals Potential Mechanisms of Evolutionary Specialization.</title>
        <authorList>
            <person name="Sun Y."/>
            <person name="Deng T."/>
            <person name="Zhang A."/>
            <person name="Moore M.J."/>
            <person name="Landis J.B."/>
            <person name="Lin N."/>
            <person name="Zhang H."/>
            <person name="Zhang X."/>
            <person name="Huang J."/>
            <person name="Zhang X."/>
            <person name="Sun H."/>
            <person name="Wang H."/>
        </authorList>
    </citation>
    <scope>NUCLEOTIDE SEQUENCE [LARGE SCALE GENOMIC DNA]</scope>
    <source>
        <strain evidence="9">TB1705</strain>
        <tissue evidence="9">Leaf</tissue>
    </source>
</reference>
<evidence type="ECO:0000256" key="2">
    <source>
        <dbReference type="ARBA" id="ARBA00022475"/>
    </source>
</evidence>
<feature type="domain" description="SHSP" evidence="8">
    <location>
        <begin position="14"/>
        <end position="118"/>
    </location>
</feature>
<gene>
    <name evidence="9" type="ORF">GIB67_028629</name>
</gene>
<sequence length="213" mass="23779">MDSKAKAKAKATITRSYEEFEPLANWVREETNTLEVQLPGYKKEQLRVQLDNIGNLKISGERPLEEENKWSRFHLNFHIAKNHGLSQIQAKFVGGVLFIILPKKTDTVPTKPRPTQEDVSPQVQETALDHSKSKETSTDQVLTEPAEKISGPMKSAVNDIASKAEDFKYGFKGLGTTRLNKPRRVVVIAVAVVAVVVAIGVLTAYKLRWENGN</sequence>
<comment type="similarity">
    <text evidence="4 5">Belongs to the small heat shock protein (HSP20) family.</text>
</comment>
<comment type="caution">
    <text evidence="9">The sequence shown here is derived from an EMBL/GenBank/DDBJ whole genome shotgun (WGS) entry which is preliminary data.</text>
</comment>
<evidence type="ECO:0000256" key="5">
    <source>
        <dbReference type="RuleBase" id="RU003616"/>
    </source>
</evidence>
<keyword evidence="7" id="KW-0812">Transmembrane</keyword>
<dbReference type="InterPro" id="IPR008978">
    <property type="entry name" value="HSP20-like_chaperone"/>
</dbReference>
<evidence type="ECO:0000313" key="10">
    <source>
        <dbReference type="Proteomes" id="UP000541444"/>
    </source>
</evidence>
<organism evidence="9 10">
    <name type="scientific">Kingdonia uniflora</name>
    <dbReference type="NCBI Taxonomy" id="39325"/>
    <lineage>
        <taxon>Eukaryota</taxon>
        <taxon>Viridiplantae</taxon>
        <taxon>Streptophyta</taxon>
        <taxon>Embryophyta</taxon>
        <taxon>Tracheophyta</taxon>
        <taxon>Spermatophyta</taxon>
        <taxon>Magnoliopsida</taxon>
        <taxon>Ranunculales</taxon>
        <taxon>Circaeasteraceae</taxon>
        <taxon>Kingdonia</taxon>
    </lineage>
</organism>
<evidence type="ECO:0000256" key="6">
    <source>
        <dbReference type="SAM" id="MobiDB-lite"/>
    </source>
</evidence>
<dbReference type="AlphaFoldDB" id="A0A7J7KZJ5"/>
<keyword evidence="3" id="KW-0611">Plant defense</keyword>
<accession>A0A7J7KZJ5</accession>
<evidence type="ECO:0000256" key="1">
    <source>
        <dbReference type="ARBA" id="ARBA00004162"/>
    </source>
</evidence>
<keyword evidence="7" id="KW-0472">Membrane</keyword>
<dbReference type="PANTHER" id="PTHR43670">
    <property type="entry name" value="HEAT SHOCK PROTEIN 26"/>
    <property type="match status" value="1"/>
</dbReference>
<name>A0A7J7KZJ5_9MAGN</name>